<organism evidence="9 10">
    <name type="scientific">Marasmius tenuissimus</name>
    <dbReference type="NCBI Taxonomy" id="585030"/>
    <lineage>
        <taxon>Eukaryota</taxon>
        <taxon>Fungi</taxon>
        <taxon>Dikarya</taxon>
        <taxon>Basidiomycota</taxon>
        <taxon>Agaricomycotina</taxon>
        <taxon>Agaricomycetes</taxon>
        <taxon>Agaricomycetidae</taxon>
        <taxon>Agaricales</taxon>
        <taxon>Marasmiineae</taxon>
        <taxon>Marasmiaceae</taxon>
        <taxon>Marasmius</taxon>
    </lineage>
</organism>
<dbReference type="Gene3D" id="1.10.420.10">
    <property type="entry name" value="Peroxidase, domain 2"/>
    <property type="match status" value="1"/>
</dbReference>
<evidence type="ECO:0000259" key="8">
    <source>
        <dbReference type="PROSITE" id="PS50873"/>
    </source>
</evidence>
<dbReference type="Pfam" id="PF00141">
    <property type="entry name" value="peroxidase"/>
    <property type="match status" value="1"/>
</dbReference>
<keyword evidence="4 7" id="KW-0560">Oxidoreductase</keyword>
<keyword evidence="1 7" id="KW-0575">Peroxidase</keyword>
<name>A0ABR2Z9N0_9AGAR</name>
<dbReference type="SUPFAM" id="SSF48113">
    <property type="entry name" value="Heme-dependent peroxidases"/>
    <property type="match status" value="1"/>
</dbReference>
<dbReference type="EC" id="1.11.1.-" evidence="7"/>
<protein>
    <recommendedName>
        <fullName evidence="7">Peroxidase</fullName>
        <ecNumber evidence="7">1.11.1.-</ecNumber>
    </recommendedName>
</protein>
<keyword evidence="3" id="KW-0479">Metal-binding</keyword>
<evidence type="ECO:0000256" key="2">
    <source>
        <dbReference type="ARBA" id="ARBA00022617"/>
    </source>
</evidence>
<dbReference type="PANTHER" id="PTHR31356:SF53">
    <property type="entry name" value="HEME PEROXIDASE"/>
    <property type="match status" value="1"/>
</dbReference>
<comment type="caution">
    <text evidence="9">The sequence shown here is derived from an EMBL/GenBank/DDBJ whole genome shotgun (WGS) entry which is preliminary data.</text>
</comment>
<proteinExistence type="inferred from homology"/>
<feature type="domain" description="Plant heme peroxidase family profile" evidence="8">
    <location>
        <begin position="48"/>
        <end position="237"/>
    </location>
</feature>
<evidence type="ECO:0000256" key="6">
    <source>
        <dbReference type="RuleBase" id="RU004241"/>
    </source>
</evidence>
<evidence type="ECO:0000256" key="3">
    <source>
        <dbReference type="ARBA" id="ARBA00022723"/>
    </source>
</evidence>
<sequence length="446" mass="48748">MSTHNIDDGTGGLDSSIVFELDRPQNVGLGMQETISELHRFIGMHPAISFADLIAFAVVRAVANCGDGPTIPFRGGRIDATSAGPETVPEPHQDLASHTESFRRQGFTKSEMIALVACGHAVGGVRREDFPEVIHNKDVEFELFDGTKTFDNAVVQGYLDGTTSNPLVVGPNATTNSDLRIFSSDGNVTMQRLADPDTFNQTCRDLFERMINTVPSNVVLTDVVTPIQYKVRDSSLFVASDGSYTFKATLRLKEFNSKRKVKLFWNDRQGSSVCPTSGCSVDALSSGPVHVPLLTRQRYGLSEPGFQNFMVPETTITNAGSISNYWLQIDEGDGSEPVVVTDDAWSISQTDVLLDPRRTIRNPNRTTDVIVAVRGEPSSISILTWESNGTTIPTRKRADLSLDTRFPPVGGYRFFSGNVEGMGFAFVDVDAQIGGKTIRVRNARLN</sequence>
<keyword evidence="2" id="KW-0349">Heme</keyword>
<gene>
    <name evidence="9" type="ORF">AAF712_014951</name>
</gene>
<dbReference type="InterPro" id="IPR044831">
    <property type="entry name" value="Ccp1-like"/>
</dbReference>
<keyword evidence="10" id="KW-1185">Reference proteome</keyword>
<evidence type="ECO:0000313" key="10">
    <source>
        <dbReference type="Proteomes" id="UP001437256"/>
    </source>
</evidence>
<evidence type="ECO:0000256" key="5">
    <source>
        <dbReference type="ARBA" id="ARBA00023004"/>
    </source>
</evidence>
<dbReference type="InterPro" id="IPR002016">
    <property type="entry name" value="Haem_peroxidase"/>
</dbReference>
<keyword evidence="5" id="KW-0408">Iron</keyword>
<dbReference type="Proteomes" id="UP001437256">
    <property type="component" value="Unassembled WGS sequence"/>
</dbReference>
<accession>A0ABR2Z9N0</accession>
<dbReference type="PANTHER" id="PTHR31356">
    <property type="entry name" value="THYLAKOID LUMENAL 29 KDA PROTEIN, CHLOROPLASTIC-RELATED"/>
    <property type="match status" value="1"/>
</dbReference>
<evidence type="ECO:0000256" key="7">
    <source>
        <dbReference type="RuleBase" id="RU363051"/>
    </source>
</evidence>
<comment type="similarity">
    <text evidence="6">Belongs to the peroxidase family.</text>
</comment>
<evidence type="ECO:0000256" key="4">
    <source>
        <dbReference type="ARBA" id="ARBA00023002"/>
    </source>
</evidence>
<dbReference type="Gene3D" id="1.10.520.10">
    <property type="match status" value="1"/>
</dbReference>
<evidence type="ECO:0000256" key="1">
    <source>
        <dbReference type="ARBA" id="ARBA00022559"/>
    </source>
</evidence>
<dbReference type="PROSITE" id="PS50873">
    <property type="entry name" value="PEROXIDASE_4"/>
    <property type="match status" value="1"/>
</dbReference>
<evidence type="ECO:0000313" key="9">
    <source>
        <dbReference type="EMBL" id="KAL0058371.1"/>
    </source>
</evidence>
<dbReference type="EMBL" id="JBBXMP010000324">
    <property type="protein sequence ID" value="KAL0058371.1"/>
    <property type="molecule type" value="Genomic_DNA"/>
</dbReference>
<dbReference type="InterPro" id="IPR010255">
    <property type="entry name" value="Haem_peroxidase_sf"/>
</dbReference>
<reference evidence="9 10" key="1">
    <citation type="submission" date="2024-05" db="EMBL/GenBank/DDBJ databases">
        <title>A draft genome resource for the thread blight pathogen Marasmius tenuissimus strain MS-2.</title>
        <authorList>
            <person name="Yulfo-Soto G.E."/>
            <person name="Baruah I.K."/>
            <person name="Amoako-Attah I."/>
            <person name="Bukari Y."/>
            <person name="Meinhardt L.W."/>
            <person name="Bailey B.A."/>
            <person name="Cohen S.P."/>
        </authorList>
    </citation>
    <scope>NUCLEOTIDE SEQUENCE [LARGE SCALE GENOMIC DNA]</scope>
    <source>
        <strain evidence="9 10">MS-2</strain>
    </source>
</reference>